<organism evidence="1 2">
    <name type="scientific">Zobellella aerophila</name>
    <dbReference type="NCBI Taxonomy" id="870480"/>
    <lineage>
        <taxon>Bacteria</taxon>
        <taxon>Pseudomonadati</taxon>
        <taxon>Pseudomonadota</taxon>
        <taxon>Gammaproteobacteria</taxon>
        <taxon>Aeromonadales</taxon>
        <taxon>Aeromonadaceae</taxon>
        <taxon>Zobellella</taxon>
    </lineage>
</organism>
<name>A0ABP6V961_9GAMM</name>
<accession>A0ABP6V961</accession>
<sequence>MLGAIAAVIGVAVTLLGFLPPNQLTINFQLYGAKLIAPKGYDVVPSELEIIPENSEFIRGIGGTALLTRHEITFAVESDYRSHGTYVLLGGKRRYLKRGDNLAVGDTECFIWLYHIDTEKNMYRYQLKC</sequence>
<gene>
    <name evidence="1" type="ORF">GCM10022394_08180</name>
</gene>
<keyword evidence="2" id="KW-1185">Reference proteome</keyword>
<evidence type="ECO:0000313" key="1">
    <source>
        <dbReference type="EMBL" id="GAA3531239.1"/>
    </source>
</evidence>
<dbReference type="EMBL" id="BAABCX010000001">
    <property type="protein sequence ID" value="GAA3531239.1"/>
    <property type="molecule type" value="Genomic_DNA"/>
</dbReference>
<comment type="caution">
    <text evidence="1">The sequence shown here is derived from an EMBL/GenBank/DDBJ whole genome shotgun (WGS) entry which is preliminary data.</text>
</comment>
<evidence type="ECO:0000313" key="2">
    <source>
        <dbReference type="Proteomes" id="UP001500795"/>
    </source>
</evidence>
<protein>
    <submittedName>
        <fullName evidence="1">Uncharacterized protein</fullName>
    </submittedName>
</protein>
<dbReference type="Proteomes" id="UP001500795">
    <property type="component" value="Unassembled WGS sequence"/>
</dbReference>
<proteinExistence type="predicted"/>
<reference evidence="2" key="1">
    <citation type="journal article" date="2019" name="Int. J. Syst. Evol. Microbiol.">
        <title>The Global Catalogue of Microorganisms (GCM) 10K type strain sequencing project: providing services to taxonomists for standard genome sequencing and annotation.</title>
        <authorList>
            <consortium name="The Broad Institute Genomics Platform"/>
            <consortium name="The Broad Institute Genome Sequencing Center for Infectious Disease"/>
            <person name="Wu L."/>
            <person name="Ma J."/>
        </authorList>
    </citation>
    <scope>NUCLEOTIDE SEQUENCE [LARGE SCALE GENOMIC DNA]</scope>
    <source>
        <strain evidence="2">JCM 17110</strain>
    </source>
</reference>